<feature type="domain" description="DUF6883" evidence="1">
    <location>
        <begin position="2"/>
        <end position="60"/>
    </location>
</feature>
<proteinExistence type="predicted"/>
<evidence type="ECO:0000313" key="3">
    <source>
        <dbReference type="Proteomes" id="UP001153719"/>
    </source>
</evidence>
<accession>A0A9W4G776</accession>
<dbReference type="RefSeq" id="WP_254174154.1">
    <property type="nucleotide sequence ID" value="NZ_LR882967.1"/>
</dbReference>
<name>A0A9W4G776_9CYAN</name>
<organism evidence="2 3">
    <name type="scientific">Planktothrix pseudagardhii</name>
    <dbReference type="NCBI Taxonomy" id="132604"/>
    <lineage>
        <taxon>Bacteria</taxon>
        <taxon>Bacillati</taxon>
        <taxon>Cyanobacteriota</taxon>
        <taxon>Cyanophyceae</taxon>
        <taxon>Oscillatoriophycideae</taxon>
        <taxon>Oscillatoriales</taxon>
        <taxon>Microcoleaceae</taxon>
        <taxon>Planktothrix</taxon>
    </lineage>
</organism>
<sequence length="70" mass="7618">MKLPNGNQAEISLQKLVGYCLNQEHSSGKHKARVFASVLGITTNNAEVLRELIQKAAIEAGLFHFPGKTV</sequence>
<keyword evidence="3" id="KW-1185">Reference proteome</keyword>
<dbReference type="AlphaFoldDB" id="A0A9W4G776"/>
<evidence type="ECO:0000259" key="1">
    <source>
        <dbReference type="Pfam" id="PF21814"/>
    </source>
</evidence>
<reference evidence="2" key="1">
    <citation type="submission" date="2020-09" db="EMBL/GenBank/DDBJ databases">
        <authorList>
            <person name="Blom J."/>
        </authorList>
    </citation>
    <scope>NUCLEOTIDE SEQUENCE</scope>
    <source>
        <strain evidence="2">No.713</strain>
    </source>
</reference>
<evidence type="ECO:0000313" key="2">
    <source>
        <dbReference type="EMBL" id="CAD5961155.1"/>
    </source>
</evidence>
<dbReference type="KEGG" id="ppsu:NO713_03206"/>
<gene>
    <name evidence="2" type="ORF">NO713_03206</name>
</gene>
<dbReference type="InterPro" id="IPR049250">
    <property type="entry name" value="DUF6883"/>
</dbReference>
<dbReference type="Proteomes" id="UP001153719">
    <property type="component" value="Chromosome"/>
</dbReference>
<protein>
    <recommendedName>
        <fullName evidence="1">DUF6883 domain-containing protein</fullName>
    </recommendedName>
</protein>
<dbReference type="EMBL" id="LR882967">
    <property type="protein sequence ID" value="CAD5961155.1"/>
    <property type="molecule type" value="Genomic_DNA"/>
</dbReference>
<dbReference type="Pfam" id="PF21814">
    <property type="entry name" value="DUF6883"/>
    <property type="match status" value="1"/>
</dbReference>